<dbReference type="PIR" id="T29835">
    <property type="entry name" value="T29835"/>
</dbReference>
<dbReference type="InterPro" id="IPR015422">
    <property type="entry name" value="PyrdxlP-dep_Trfase_small"/>
</dbReference>
<dbReference type="GO" id="GO:0050830">
    <property type="term" value="P:defense response to Gram-positive bacterium"/>
    <property type="evidence" value="ECO:0000315"/>
    <property type="project" value="UniProtKB"/>
</dbReference>
<dbReference type="FunFam" id="6.10.140.2150:FF:000001">
    <property type="entry name" value="Sphingosine-1-phosphate lyase 1"/>
    <property type="match status" value="1"/>
</dbReference>
<comment type="cofactor">
    <cofactor evidence="1 16 17">
        <name>pyridoxal 5'-phosphate</name>
        <dbReference type="ChEBI" id="CHEBI:597326"/>
    </cofactor>
</comment>
<evidence type="ECO:0000313" key="20">
    <source>
        <dbReference type="WormBase" id="B0222.4"/>
    </source>
</evidence>
<sequence length="542" mass="61133">MDFALEQYHSAKDLLIFELRKFNPIVLVSSTIVATYVLTNLRHMHLDEMGIRKRLSTWFFTTVKRVPFIRKMIDKQLNEVKDELEKSLRIVDRSTEYFTTIPSHSVGRTEVLRLAAIYDDLEGPAFLEGRVSGAVFNREDDKDEREMYEEVFGKFAWTNPLWPKLFPGVRIMEAEVVRMCCNMMNGDSETCGTMSTGGSISILLACLAHRNRLLKRGEKYTEMIVPSSVHAAFFKAAECFRIKVRKIPVDPVTFKVDLVKMKAAINKRTCMLVGSAPNFPFGTVDDIEAIGQLGLEYDIPVHVDACLGGFLLPFLEEDEIRYDFRVPGVSSISADSHKYGLAPKGSSVVLYRNKELLHNQYFCDADWQGGIYASATMEGSRAGHNIALCWAAMLYHAQEGYKANARKIVDTTRKIRNGLSNIKGIKLQGPSDVCIVSWTTNDGVELYRFHNFMKEKHWQLNGLQFPAGVHIMVTMNHTHPGLAEAFVADCRAAVEFVKSHKPSESDKTSEAAIYGLAQSIPDRSLVHEFAHSYIDAVYALTE</sequence>
<dbReference type="GO" id="GO:0019752">
    <property type="term" value="P:carboxylic acid metabolic process"/>
    <property type="evidence" value="ECO:0007669"/>
    <property type="project" value="InterPro"/>
</dbReference>
<dbReference type="FunFam" id="3.40.640.10:FF:000020">
    <property type="entry name" value="sphingosine-1-phosphate lyase 1"/>
    <property type="match status" value="1"/>
</dbReference>
<keyword evidence="10" id="KW-0443">Lipid metabolism</keyword>
<evidence type="ECO:0000256" key="14">
    <source>
        <dbReference type="ARBA" id="ARBA00038965"/>
    </source>
</evidence>
<dbReference type="OMA" id="AFWQLRG"/>
<dbReference type="Gene3D" id="6.10.140.2150">
    <property type="match status" value="1"/>
</dbReference>
<evidence type="ECO:0000256" key="6">
    <source>
        <dbReference type="ARBA" id="ARBA00022824"/>
    </source>
</evidence>
<dbReference type="KEGG" id="cel:CELE_B0222.4"/>
<accession>Q17456</accession>
<evidence type="ECO:0000256" key="9">
    <source>
        <dbReference type="ARBA" id="ARBA00022989"/>
    </source>
</evidence>
<evidence type="ECO:0000256" key="16">
    <source>
        <dbReference type="PIRSR" id="PIRSR602129-50"/>
    </source>
</evidence>
<dbReference type="RefSeq" id="NP_505372.1">
    <property type="nucleotide sequence ID" value="NM_072971.7"/>
</dbReference>
<evidence type="ECO:0000256" key="3">
    <source>
        <dbReference type="ARBA" id="ARBA00004760"/>
    </source>
</evidence>
<protein>
    <recommendedName>
        <fullName evidence="14">sphinganine-1-phosphate aldolase</fullName>
        <ecNumber evidence="14">4.1.2.27</ecNumber>
    </recommendedName>
    <alternativeName>
        <fullName evidence="15">Sphingosine-1-phosphate aldolase</fullName>
    </alternativeName>
</protein>
<evidence type="ECO:0000256" key="8">
    <source>
        <dbReference type="ARBA" id="ARBA00022919"/>
    </source>
</evidence>
<dbReference type="GO" id="GO:0005789">
    <property type="term" value="C:endoplasmic reticulum membrane"/>
    <property type="evidence" value="ECO:0007669"/>
    <property type="project" value="UniProtKB-SubCell"/>
</dbReference>
<keyword evidence="19" id="KW-1185">Reference proteome</keyword>
<dbReference type="GO" id="GO:0030170">
    <property type="term" value="F:pyridoxal phosphate binding"/>
    <property type="evidence" value="ECO:0007669"/>
    <property type="project" value="InterPro"/>
</dbReference>
<evidence type="ECO:0000256" key="17">
    <source>
        <dbReference type="RuleBase" id="RU000382"/>
    </source>
</evidence>
<dbReference type="WormBase" id="B0222.4">
    <property type="protein sequence ID" value="CE06695"/>
    <property type="gene ID" value="WBGene00006418"/>
    <property type="gene designation" value="spl-2"/>
</dbReference>
<evidence type="ECO:0000256" key="1">
    <source>
        <dbReference type="ARBA" id="ARBA00001933"/>
    </source>
</evidence>
<keyword evidence="12 17" id="KW-0456">Lyase</keyword>
<keyword evidence="8" id="KW-0746">Sphingolipid metabolism</keyword>
<dbReference type="UCSC" id="B0222.4">
    <property type="organism name" value="c. elegans"/>
</dbReference>
<dbReference type="PANTHER" id="PTHR42735:SF15">
    <property type="entry name" value="SPHINGOSINE PHOSPHATE LYASE"/>
    <property type="match status" value="1"/>
</dbReference>
<evidence type="ECO:0000256" key="11">
    <source>
        <dbReference type="ARBA" id="ARBA00023136"/>
    </source>
</evidence>
<evidence type="ECO:0000256" key="2">
    <source>
        <dbReference type="ARBA" id="ARBA00004389"/>
    </source>
</evidence>
<evidence type="ECO:0000256" key="15">
    <source>
        <dbReference type="ARBA" id="ARBA00042568"/>
    </source>
</evidence>
<dbReference type="Gene3D" id="3.90.1150.10">
    <property type="entry name" value="Aspartate Aminotransferase, domain 1"/>
    <property type="match status" value="1"/>
</dbReference>
<comment type="pathway">
    <text evidence="4">Sphingolipid metabolism.</text>
</comment>
<keyword evidence="11" id="KW-0472">Membrane</keyword>
<dbReference type="EMBL" id="BX284605">
    <property type="protein sequence ID" value="CCD61417.1"/>
    <property type="molecule type" value="Genomic_DNA"/>
</dbReference>
<comment type="subcellular location">
    <subcellularLocation>
        <location evidence="2">Endoplasmic reticulum membrane</location>
        <topology evidence="2">Single-pass membrane protein</topology>
    </subcellularLocation>
</comment>
<dbReference type="InterPro" id="IPR050477">
    <property type="entry name" value="GrpII_AminoAcid_Decarb"/>
</dbReference>
<dbReference type="STRING" id="6239.B0222.4.1"/>
<dbReference type="GO" id="GO:0008117">
    <property type="term" value="F:sphinganine-1-phosphate aldolase activity"/>
    <property type="evidence" value="ECO:0000318"/>
    <property type="project" value="GO_Central"/>
</dbReference>
<evidence type="ECO:0000256" key="13">
    <source>
        <dbReference type="ARBA" id="ARBA00038302"/>
    </source>
</evidence>
<keyword evidence="5" id="KW-0812">Transmembrane</keyword>
<gene>
    <name evidence="18 20" type="primary">spl-2</name>
    <name evidence="20" type="ORF">B0222.4</name>
    <name evidence="18" type="ORF">CELE_B0222.4</name>
</gene>
<dbReference type="PhylomeDB" id="Q17456"/>
<proteinExistence type="inferred from homology"/>
<keyword evidence="6" id="KW-0256">Endoplasmic reticulum</keyword>
<evidence type="ECO:0000256" key="12">
    <source>
        <dbReference type="ARBA" id="ARBA00023239"/>
    </source>
</evidence>
<evidence type="ECO:0000256" key="4">
    <source>
        <dbReference type="ARBA" id="ARBA00004991"/>
    </source>
</evidence>
<dbReference type="AlphaFoldDB" id="Q17456"/>
<dbReference type="EC" id="4.1.2.27" evidence="14"/>
<dbReference type="InterPro" id="IPR015424">
    <property type="entry name" value="PyrdxlP-dep_Trfase"/>
</dbReference>
<dbReference type="Bgee" id="WBGene00006418">
    <property type="expression patterns" value="Expressed in adult organism and 2 other cell types or tissues"/>
</dbReference>
<dbReference type="Proteomes" id="UP000001940">
    <property type="component" value="Chromosome V"/>
</dbReference>
<dbReference type="PANTHER" id="PTHR42735">
    <property type="match status" value="1"/>
</dbReference>
<organism evidence="18 19">
    <name type="scientific">Caenorhabditis elegans</name>
    <dbReference type="NCBI Taxonomy" id="6239"/>
    <lineage>
        <taxon>Eukaryota</taxon>
        <taxon>Metazoa</taxon>
        <taxon>Ecdysozoa</taxon>
        <taxon>Nematoda</taxon>
        <taxon>Chromadorea</taxon>
        <taxon>Rhabditida</taxon>
        <taxon>Rhabditina</taxon>
        <taxon>Rhabditomorpha</taxon>
        <taxon>Rhabditoidea</taxon>
        <taxon>Rhabditidae</taxon>
        <taxon>Peloderinae</taxon>
        <taxon>Caenorhabditis</taxon>
    </lineage>
</organism>
<comment type="pathway">
    <text evidence="3">Lipid metabolism; sphingolipid metabolism.</text>
</comment>
<dbReference type="GO" id="GO:0005783">
    <property type="term" value="C:endoplasmic reticulum"/>
    <property type="evidence" value="ECO:0000318"/>
    <property type="project" value="GO_Central"/>
</dbReference>
<dbReference type="OrthoDB" id="10254570at2759"/>
<evidence type="ECO:0000256" key="10">
    <source>
        <dbReference type="ARBA" id="ARBA00023098"/>
    </source>
</evidence>
<dbReference type="Pfam" id="PF00282">
    <property type="entry name" value="Pyridoxal_deC"/>
    <property type="match status" value="1"/>
</dbReference>
<dbReference type="PaxDb" id="6239-B0222.4"/>
<dbReference type="HOGENOM" id="CLU_028929_1_0_1"/>
<reference evidence="18 19" key="1">
    <citation type="journal article" date="1998" name="Science">
        <title>Genome sequence of the nematode C. elegans: a platform for investigating biology.</title>
        <authorList>
            <consortium name="The C. elegans sequencing consortium"/>
            <person name="Sulson J.E."/>
            <person name="Waterston R."/>
        </authorList>
    </citation>
    <scope>NUCLEOTIDE SEQUENCE [LARGE SCALE GENOMIC DNA]</scope>
    <source>
        <strain evidence="18 19">Bristol N2</strain>
    </source>
</reference>
<dbReference type="AGR" id="WB:WBGene00006418"/>
<evidence type="ECO:0000256" key="5">
    <source>
        <dbReference type="ARBA" id="ARBA00022692"/>
    </source>
</evidence>
<dbReference type="CDD" id="cd06450">
    <property type="entry name" value="DOPA_deC_like"/>
    <property type="match status" value="1"/>
</dbReference>
<evidence type="ECO:0000313" key="18">
    <source>
        <dbReference type="EMBL" id="CCD61417.1"/>
    </source>
</evidence>
<dbReference type="InterPro" id="IPR002129">
    <property type="entry name" value="PyrdxlP-dep_de-COase"/>
</dbReference>
<dbReference type="SUPFAM" id="SSF53383">
    <property type="entry name" value="PLP-dependent transferases"/>
    <property type="match status" value="1"/>
</dbReference>
<dbReference type="eggNOG" id="KOG1383">
    <property type="taxonomic scope" value="Eukaryota"/>
</dbReference>
<comment type="similarity">
    <text evidence="13">Belongs to the group II decarboxylase family. Sphingosine-1-phosphate lyase subfamily.</text>
</comment>
<dbReference type="Gene3D" id="3.40.640.10">
    <property type="entry name" value="Type I PLP-dependent aspartate aminotransferase-like (Major domain)"/>
    <property type="match status" value="1"/>
</dbReference>
<dbReference type="SMR" id="Q17456"/>
<dbReference type="CTD" id="181859"/>
<dbReference type="FunCoup" id="Q17456">
    <property type="interactions" value="411"/>
</dbReference>
<feature type="modified residue" description="N6-(pyridoxal phosphate)lysine" evidence="16">
    <location>
        <position position="338"/>
    </location>
</feature>
<evidence type="ECO:0000313" key="19">
    <source>
        <dbReference type="Proteomes" id="UP000001940"/>
    </source>
</evidence>
<dbReference type="GeneID" id="181859"/>
<dbReference type="GO" id="GO:0030149">
    <property type="term" value="P:sphingolipid catabolic process"/>
    <property type="evidence" value="ECO:0000318"/>
    <property type="project" value="GO_Central"/>
</dbReference>
<name>Q17456_CAEEL</name>
<dbReference type="InterPro" id="IPR015421">
    <property type="entry name" value="PyrdxlP-dep_Trfase_major"/>
</dbReference>
<evidence type="ECO:0000256" key="7">
    <source>
        <dbReference type="ARBA" id="ARBA00022898"/>
    </source>
</evidence>
<keyword evidence="7 16" id="KW-0663">Pyridoxal phosphate</keyword>
<keyword evidence="9" id="KW-1133">Transmembrane helix</keyword>
<dbReference type="InParanoid" id="Q17456"/>